<protein>
    <submittedName>
        <fullName evidence="9">Hemolysin III</fullName>
    </submittedName>
</protein>
<feature type="binding site" evidence="7">
    <location>
        <position position="198"/>
    </location>
    <ligand>
        <name>Zn(2+)</name>
        <dbReference type="ChEBI" id="CHEBI:29105"/>
    </ligand>
</feature>
<dbReference type="RefSeq" id="WP_083529028.1">
    <property type="nucleotide sequence ID" value="NZ_FQXI01000001.1"/>
</dbReference>
<dbReference type="GO" id="GO:0140911">
    <property type="term" value="F:pore-forming activity"/>
    <property type="evidence" value="ECO:0007669"/>
    <property type="project" value="InterPro"/>
</dbReference>
<comment type="subcellular location">
    <subcellularLocation>
        <location evidence="1">Cell membrane</location>
        <topology evidence="1">Multi-pass membrane protein</topology>
    </subcellularLocation>
</comment>
<feature type="transmembrane region" description="Helical" evidence="8">
    <location>
        <begin position="82"/>
        <end position="104"/>
    </location>
</feature>
<dbReference type="OrthoDB" id="9813689at2"/>
<evidence type="ECO:0000256" key="5">
    <source>
        <dbReference type="ARBA" id="ARBA00022989"/>
    </source>
</evidence>
<dbReference type="AlphaFoldDB" id="A0A1M5PMG2"/>
<gene>
    <name evidence="9" type="ORF">SAMN02745245_00389</name>
</gene>
<dbReference type="InterPro" id="IPR004254">
    <property type="entry name" value="AdipoR/HlyIII-related"/>
</dbReference>
<evidence type="ECO:0000256" key="3">
    <source>
        <dbReference type="ARBA" id="ARBA00022475"/>
    </source>
</evidence>
<evidence type="ECO:0000256" key="1">
    <source>
        <dbReference type="ARBA" id="ARBA00004651"/>
    </source>
</evidence>
<evidence type="ECO:0000256" key="6">
    <source>
        <dbReference type="ARBA" id="ARBA00023136"/>
    </source>
</evidence>
<keyword evidence="7" id="KW-0862">Zinc</keyword>
<dbReference type="GO" id="GO:0046872">
    <property type="term" value="F:metal ion binding"/>
    <property type="evidence" value="ECO:0007669"/>
    <property type="project" value="UniProtKB-KW"/>
</dbReference>
<proteinExistence type="inferred from homology"/>
<dbReference type="STRING" id="1120995.SAMN02745245_00389"/>
<feature type="transmembrane region" description="Helical" evidence="8">
    <location>
        <begin position="12"/>
        <end position="36"/>
    </location>
</feature>
<keyword evidence="3" id="KW-1003">Cell membrane</keyword>
<feature type="transmembrane region" description="Helical" evidence="8">
    <location>
        <begin position="142"/>
        <end position="160"/>
    </location>
</feature>
<keyword evidence="10" id="KW-1185">Reference proteome</keyword>
<keyword evidence="5 8" id="KW-1133">Transmembrane helix</keyword>
<keyword evidence="4 8" id="KW-0812">Transmembrane</keyword>
<name>A0A1M5PMG2_9FIRM</name>
<dbReference type="Pfam" id="PF03006">
    <property type="entry name" value="HlyIII"/>
    <property type="match status" value="1"/>
</dbReference>
<dbReference type="PANTHER" id="PTHR20855:SF3">
    <property type="entry name" value="LD03007P"/>
    <property type="match status" value="1"/>
</dbReference>
<dbReference type="Proteomes" id="UP000184032">
    <property type="component" value="Unassembled WGS sequence"/>
</dbReference>
<sequence>MSDISLKNKNLIAEIFNSVSHGIGVIIGIVFLVLMIVKSVGVESTADVVSYIVYGSCFILMFLTSTIYHAIQAPNLKKIFRIFDHSAIFFFIAGSYTPIVVHVLEGKAKIAFLVGIWSIAILGFLFKIFTYGKYDRYTKLSVAIYVAMGWLSLLIIKPLIDRTSSIFLILIVAGGVLYTAGTYFYKKKLPLYNHLIWHFFVLAAAICHFVAIYQYLTV</sequence>
<organism evidence="9 10">
    <name type="scientific">Anaerosphaera aminiphila DSM 21120</name>
    <dbReference type="NCBI Taxonomy" id="1120995"/>
    <lineage>
        <taxon>Bacteria</taxon>
        <taxon>Bacillati</taxon>
        <taxon>Bacillota</taxon>
        <taxon>Tissierellia</taxon>
        <taxon>Tissierellales</taxon>
        <taxon>Peptoniphilaceae</taxon>
        <taxon>Anaerosphaera</taxon>
    </lineage>
</organism>
<dbReference type="InterPro" id="IPR005744">
    <property type="entry name" value="Hy-lIII"/>
</dbReference>
<comment type="similarity">
    <text evidence="2">Belongs to the UPF0073 (Hly-III) family.</text>
</comment>
<evidence type="ECO:0000256" key="7">
    <source>
        <dbReference type="PIRSR" id="PIRSR604254-1"/>
    </source>
</evidence>
<accession>A0A1M5PMG2</accession>
<evidence type="ECO:0000256" key="8">
    <source>
        <dbReference type="SAM" id="Phobius"/>
    </source>
</evidence>
<feature type="transmembrane region" description="Helical" evidence="8">
    <location>
        <begin position="166"/>
        <end position="185"/>
    </location>
</feature>
<reference evidence="9 10" key="1">
    <citation type="submission" date="2016-11" db="EMBL/GenBank/DDBJ databases">
        <authorList>
            <person name="Jaros S."/>
            <person name="Januszkiewicz K."/>
            <person name="Wedrychowicz H."/>
        </authorList>
    </citation>
    <scope>NUCLEOTIDE SEQUENCE [LARGE SCALE GENOMIC DNA]</scope>
    <source>
        <strain evidence="9 10">DSM 21120</strain>
    </source>
</reference>
<dbReference type="EMBL" id="FQXI01000001">
    <property type="protein sequence ID" value="SHH02907.1"/>
    <property type="molecule type" value="Genomic_DNA"/>
</dbReference>
<evidence type="ECO:0000256" key="2">
    <source>
        <dbReference type="ARBA" id="ARBA00008488"/>
    </source>
</evidence>
<keyword evidence="6 8" id="KW-0472">Membrane</keyword>
<feature type="binding site" evidence="7">
    <location>
        <position position="69"/>
    </location>
    <ligand>
        <name>Zn(2+)</name>
        <dbReference type="ChEBI" id="CHEBI:29105"/>
    </ligand>
</feature>
<keyword evidence="7" id="KW-0479">Metal-binding</keyword>
<dbReference type="GO" id="GO:0005886">
    <property type="term" value="C:plasma membrane"/>
    <property type="evidence" value="ECO:0007669"/>
    <property type="project" value="UniProtKB-SubCell"/>
</dbReference>
<dbReference type="PANTHER" id="PTHR20855">
    <property type="entry name" value="ADIPOR/PROGESTIN RECEPTOR-RELATED"/>
    <property type="match status" value="1"/>
</dbReference>
<evidence type="ECO:0000313" key="9">
    <source>
        <dbReference type="EMBL" id="SHH02907.1"/>
    </source>
</evidence>
<feature type="transmembrane region" description="Helical" evidence="8">
    <location>
        <begin position="197"/>
        <end position="216"/>
    </location>
</feature>
<evidence type="ECO:0000256" key="4">
    <source>
        <dbReference type="ARBA" id="ARBA00022692"/>
    </source>
</evidence>
<feature type="transmembrane region" description="Helical" evidence="8">
    <location>
        <begin position="48"/>
        <end position="70"/>
    </location>
</feature>
<feature type="binding site" evidence="7">
    <location>
        <position position="194"/>
    </location>
    <ligand>
        <name>Zn(2+)</name>
        <dbReference type="ChEBI" id="CHEBI:29105"/>
    </ligand>
</feature>
<dbReference type="NCBIfam" id="TIGR01065">
    <property type="entry name" value="hlyIII"/>
    <property type="match status" value="1"/>
</dbReference>
<feature type="transmembrane region" description="Helical" evidence="8">
    <location>
        <begin position="110"/>
        <end position="130"/>
    </location>
</feature>
<evidence type="ECO:0000313" key="10">
    <source>
        <dbReference type="Proteomes" id="UP000184032"/>
    </source>
</evidence>